<dbReference type="Gene3D" id="1.10.150.130">
    <property type="match status" value="1"/>
</dbReference>
<dbReference type="InterPro" id="IPR050090">
    <property type="entry name" value="Tyrosine_recombinase_XerCD"/>
</dbReference>
<dbReference type="PROSITE" id="PS51898">
    <property type="entry name" value="TYR_RECOMBINASE"/>
    <property type="match status" value="1"/>
</dbReference>
<accession>A0A9D2NG61</accession>
<name>A0A9D2NG61_9FIRM</name>
<dbReference type="Proteomes" id="UP000823891">
    <property type="component" value="Unassembled WGS sequence"/>
</dbReference>
<protein>
    <submittedName>
        <fullName evidence="7">Site-specific integrase</fullName>
    </submittedName>
</protein>
<dbReference type="InterPro" id="IPR013762">
    <property type="entry name" value="Integrase-like_cat_sf"/>
</dbReference>
<evidence type="ECO:0000259" key="5">
    <source>
        <dbReference type="PROSITE" id="PS51898"/>
    </source>
</evidence>
<dbReference type="Gene3D" id="1.10.443.10">
    <property type="entry name" value="Intergrase catalytic core"/>
    <property type="match status" value="1"/>
</dbReference>
<evidence type="ECO:0000259" key="6">
    <source>
        <dbReference type="PROSITE" id="PS51900"/>
    </source>
</evidence>
<dbReference type="PANTHER" id="PTHR30349">
    <property type="entry name" value="PHAGE INTEGRASE-RELATED"/>
    <property type="match status" value="1"/>
</dbReference>
<gene>
    <name evidence="7" type="ORF">H9761_08010</name>
</gene>
<proteinExistence type="inferred from homology"/>
<dbReference type="GO" id="GO:0015074">
    <property type="term" value="P:DNA integration"/>
    <property type="evidence" value="ECO:0007669"/>
    <property type="project" value="InterPro"/>
</dbReference>
<evidence type="ECO:0000313" key="7">
    <source>
        <dbReference type="EMBL" id="HJC23631.1"/>
    </source>
</evidence>
<dbReference type="SUPFAM" id="SSF56349">
    <property type="entry name" value="DNA breaking-rejoining enzymes"/>
    <property type="match status" value="1"/>
</dbReference>
<comment type="similarity">
    <text evidence="1">Belongs to the 'phage' integrase family.</text>
</comment>
<dbReference type="EMBL" id="DWWS01000027">
    <property type="protein sequence ID" value="HJC23631.1"/>
    <property type="molecule type" value="Genomic_DNA"/>
</dbReference>
<evidence type="ECO:0000256" key="3">
    <source>
        <dbReference type="ARBA" id="ARBA00023172"/>
    </source>
</evidence>
<dbReference type="InterPro" id="IPR011010">
    <property type="entry name" value="DNA_brk_join_enz"/>
</dbReference>
<comment type="caution">
    <text evidence="7">The sequence shown here is derived from an EMBL/GenBank/DDBJ whole genome shotgun (WGS) entry which is preliminary data.</text>
</comment>
<feature type="domain" description="Tyr recombinase" evidence="5">
    <location>
        <begin position="172"/>
        <end position="365"/>
    </location>
</feature>
<organism evidence="7 8">
    <name type="scientific">Candidatus Eisenbergiella merdavium</name>
    <dbReference type="NCBI Taxonomy" id="2838551"/>
    <lineage>
        <taxon>Bacteria</taxon>
        <taxon>Bacillati</taxon>
        <taxon>Bacillota</taxon>
        <taxon>Clostridia</taxon>
        <taxon>Lachnospirales</taxon>
        <taxon>Lachnospiraceae</taxon>
        <taxon>Eisenbergiella</taxon>
    </lineage>
</organism>
<dbReference type="GO" id="GO:0003677">
    <property type="term" value="F:DNA binding"/>
    <property type="evidence" value="ECO:0007669"/>
    <property type="project" value="UniProtKB-UniRule"/>
</dbReference>
<keyword evidence="2 4" id="KW-0238">DNA-binding</keyword>
<dbReference type="GO" id="GO:0006310">
    <property type="term" value="P:DNA recombination"/>
    <property type="evidence" value="ECO:0007669"/>
    <property type="project" value="UniProtKB-KW"/>
</dbReference>
<evidence type="ECO:0000313" key="8">
    <source>
        <dbReference type="Proteomes" id="UP000823891"/>
    </source>
</evidence>
<dbReference type="PROSITE" id="PS51900">
    <property type="entry name" value="CB"/>
    <property type="match status" value="1"/>
</dbReference>
<keyword evidence="3" id="KW-0233">DNA recombination</keyword>
<sequence length="370" mass="43672">MTRKEILSNHPFKIWQGKDGRWRTRVIGPDNNRILIAKSTLKKVEDSIIENYRRQIPTISTVFEQWITYKLAIHSIIQNTADRYQNDFNTYFKDSILSDKPICEINSEDIENFIDELLMLNLTQKTFSNTRTVLFGIFRYAKKLRLTTLSITSVVNDIEVSRKSFKRPDKSHERQIFSVNELEAILRYCDQNPSTQNMAVSVAARTGVRIGELAAIRFSDVSPNRIHIQRTEIKHKDENGKTVWEVREMPKTEAGDRYIYVTDKVMETIRQMRLRPHVTDYVFEVNGHWMQTFYYDRALRKICTELNIPVRSMHKLRRTYGTQLINSHLEDSLVTSQMGHSSIDTTRKYYYYDNLEDEYKKNLILKAISF</sequence>
<dbReference type="InterPro" id="IPR010998">
    <property type="entry name" value="Integrase_recombinase_N"/>
</dbReference>
<feature type="domain" description="Core-binding (CB)" evidence="6">
    <location>
        <begin position="57"/>
        <end position="142"/>
    </location>
</feature>
<dbReference type="InterPro" id="IPR044068">
    <property type="entry name" value="CB"/>
</dbReference>
<evidence type="ECO:0000256" key="2">
    <source>
        <dbReference type="ARBA" id="ARBA00023125"/>
    </source>
</evidence>
<reference evidence="7" key="2">
    <citation type="submission" date="2021-04" db="EMBL/GenBank/DDBJ databases">
        <authorList>
            <person name="Gilroy R."/>
        </authorList>
    </citation>
    <scope>NUCLEOTIDE SEQUENCE</scope>
    <source>
        <strain evidence="7">USAMLcec2-132</strain>
    </source>
</reference>
<evidence type="ECO:0000256" key="4">
    <source>
        <dbReference type="PROSITE-ProRule" id="PRU01248"/>
    </source>
</evidence>
<reference evidence="7" key="1">
    <citation type="journal article" date="2021" name="PeerJ">
        <title>Extensive microbial diversity within the chicken gut microbiome revealed by metagenomics and culture.</title>
        <authorList>
            <person name="Gilroy R."/>
            <person name="Ravi A."/>
            <person name="Getino M."/>
            <person name="Pursley I."/>
            <person name="Horton D.L."/>
            <person name="Alikhan N.F."/>
            <person name="Baker D."/>
            <person name="Gharbi K."/>
            <person name="Hall N."/>
            <person name="Watson M."/>
            <person name="Adriaenssens E.M."/>
            <person name="Foster-Nyarko E."/>
            <person name="Jarju S."/>
            <person name="Secka A."/>
            <person name="Antonio M."/>
            <person name="Oren A."/>
            <person name="Chaudhuri R.R."/>
            <person name="La Ragione R."/>
            <person name="Hildebrand F."/>
            <person name="Pallen M.J."/>
        </authorList>
    </citation>
    <scope>NUCLEOTIDE SEQUENCE</scope>
    <source>
        <strain evidence="7">USAMLcec2-132</strain>
    </source>
</reference>
<dbReference type="AlphaFoldDB" id="A0A9D2NG61"/>
<dbReference type="InterPro" id="IPR002104">
    <property type="entry name" value="Integrase_catalytic"/>
</dbReference>
<dbReference type="CDD" id="cd01189">
    <property type="entry name" value="INT_ICEBs1_C_like"/>
    <property type="match status" value="1"/>
</dbReference>
<evidence type="ECO:0000256" key="1">
    <source>
        <dbReference type="ARBA" id="ARBA00008857"/>
    </source>
</evidence>
<dbReference type="Pfam" id="PF00589">
    <property type="entry name" value="Phage_integrase"/>
    <property type="match status" value="1"/>
</dbReference>
<dbReference type="PANTHER" id="PTHR30349:SF64">
    <property type="entry name" value="PROPHAGE INTEGRASE INTD-RELATED"/>
    <property type="match status" value="1"/>
</dbReference>